<dbReference type="Proteomes" id="UP001239795">
    <property type="component" value="Unassembled WGS sequence"/>
</dbReference>
<reference evidence="1 2" key="1">
    <citation type="submission" date="2016-10" db="EMBL/GenBank/DDBJ databases">
        <title>The genome sequence of Colletotrichum fioriniae PJ7.</title>
        <authorList>
            <person name="Baroncelli R."/>
        </authorList>
    </citation>
    <scope>NUCLEOTIDE SEQUENCE [LARGE SCALE GENOMIC DNA]</scope>
    <source>
        <strain evidence="1">Col 31</strain>
    </source>
</reference>
<protein>
    <submittedName>
        <fullName evidence="1">Uncharacterized protein</fullName>
    </submittedName>
</protein>
<proteinExistence type="predicted"/>
<keyword evidence="2" id="KW-1185">Reference proteome</keyword>
<sequence length="70" mass="7716">MHALIVELRGSSSLLRSPVCRAFHCCIQRFQSRTSSETLSHTHSPPLAPSYPSLFLIPLISCHLISIGDV</sequence>
<dbReference type="EMBL" id="MLGG01000024">
    <property type="protein sequence ID" value="KAK1454775.1"/>
    <property type="molecule type" value="Genomic_DNA"/>
</dbReference>
<name>A0AAI9UAI2_9PEZI</name>
<comment type="caution">
    <text evidence="1">The sequence shown here is derived from an EMBL/GenBank/DDBJ whole genome shotgun (WGS) entry which is preliminary data.</text>
</comment>
<evidence type="ECO:0000313" key="2">
    <source>
        <dbReference type="Proteomes" id="UP001239795"/>
    </source>
</evidence>
<dbReference type="AlphaFoldDB" id="A0AAI9UAI2"/>
<organism evidence="1 2">
    <name type="scientific">Colletotrichum melonis</name>
    <dbReference type="NCBI Taxonomy" id="1209925"/>
    <lineage>
        <taxon>Eukaryota</taxon>
        <taxon>Fungi</taxon>
        <taxon>Dikarya</taxon>
        <taxon>Ascomycota</taxon>
        <taxon>Pezizomycotina</taxon>
        <taxon>Sordariomycetes</taxon>
        <taxon>Hypocreomycetidae</taxon>
        <taxon>Glomerellales</taxon>
        <taxon>Glomerellaceae</taxon>
        <taxon>Colletotrichum</taxon>
        <taxon>Colletotrichum acutatum species complex</taxon>
    </lineage>
</organism>
<gene>
    <name evidence="1" type="ORF">CMEL01_03535</name>
</gene>
<accession>A0AAI9UAI2</accession>
<evidence type="ECO:0000313" key="1">
    <source>
        <dbReference type="EMBL" id="KAK1454775.1"/>
    </source>
</evidence>